<dbReference type="FunFam" id="3.30.40.10:FF:000358">
    <property type="entry name" value="RBR-type E3 ubiquitin transferase"/>
    <property type="match status" value="1"/>
</dbReference>
<evidence type="ECO:0000256" key="2">
    <source>
        <dbReference type="ARBA" id="ARBA00001947"/>
    </source>
</evidence>
<dbReference type="SUPFAM" id="SSF57850">
    <property type="entry name" value="RING/U-box"/>
    <property type="match status" value="3"/>
</dbReference>
<dbReference type="Gene3D" id="1.20.120.1750">
    <property type="match status" value="1"/>
</dbReference>
<feature type="compositionally biased region" description="Basic and acidic residues" evidence="15">
    <location>
        <begin position="1"/>
        <end position="14"/>
    </location>
</feature>
<evidence type="ECO:0000256" key="12">
    <source>
        <dbReference type="ARBA" id="ARBA00022833"/>
    </source>
</evidence>
<evidence type="ECO:0000256" key="8">
    <source>
        <dbReference type="ARBA" id="ARBA00022723"/>
    </source>
</evidence>
<evidence type="ECO:0000256" key="7">
    <source>
        <dbReference type="ARBA" id="ARBA00022679"/>
    </source>
</evidence>
<dbReference type="CDD" id="cd23134">
    <property type="entry name" value="RING-HC_ITT1-like"/>
    <property type="match status" value="1"/>
</dbReference>
<evidence type="ECO:0000313" key="19">
    <source>
        <dbReference type="EMBL" id="KAF7829204.1"/>
    </source>
</evidence>
<dbReference type="InterPro" id="IPR047548">
    <property type="entry name" value="Rcat_RBR_RNF14"/>
</dbReference>
<comment type="catalytic activity">
    <reaction evidence="1">
        <text>[E2 ubiquitin-conjugating enzyme]-S-ubiquitinyl-L-cysteine + [acceptor protein]-L-lysine = [E2 ubiquitin-conjugating enzyme]-L-cysteine + [acceptor protein]-N(6)-ubiquitinyl-L-lysine.</text>
        <dbReference type="EC" id="2.3.2.31"/>
    </reaction>
</comment>
<dbReference type="PROSITE" id="PS50089">
    <property type="entry name" value="ZF_RING_2"/>
    <property type="match status" value="1"/>
</dbReference>
<dbReference type="SUPFAM" id="SSF54495">
    <property type="entry name" value="UBC-like"/>
    <property type="match status" value="1"/>
</dbReference>
<evidence type="ECO:0000256" key="14">
    <source>
        <dbReference type="PROSITE-ProRule" id="PRU00175"/>
    </source>
</evidence>
<dbReference type="Pfam" id="PF05773">
    <property type="entry name" value="RWD"/>
    <property type="match status" value="1"/>
</dbReference>
<dbReference type="EMBL" id="JAAIUW010000006">
    <property type="protein sequence ID" value="KAF7829204.1"/>
    <property type="molecule type" value="Genomic_DNA"/>
</dbReference>
<keyword evidence="9" id="KW-0677">Repeat</keyword>
<keyword evidence="20" id="KW-1185">Reference proteome</keyword>
<dbReference type="Proteomes" id="UP000634136">
    <property type="component" value="Unassembled WGS sequence"/>
</dbReference>
<dbReference type="Gene3D" id="3.30.40.10">
    <property type="entry name" value="Zinc/RING finger domain, C3HC4 (zinc finger)"/>
    <property type="match status" value="1"/>
</dbReference>
<dbReference type="InterPro" id="IPR016135">
    <property type="entry name" value="UBQ-conjugating_enzyme/RWD"/>
</dbReference>
<name>A0A834WSC4_9FABA</name>
<dbReference type="PROSITE" id="PS00518">
    <property type="entry name" value="ZF_RING_1"/>
    <property type="match status" value="1"/>
</dbReference>
<comment type="function">
    <text evidence="3">Might act as an E3 ubiquitin-protein ligase, or as part of E3 complex, which accepts ubiquitin from specific E2 ubiquitin-conjugating enzymes and then transfers it to substrates.</text>
</comment>
<dbReference type="Gene3D" id="3.10.110.10">
    <property type="entry name" value="Ubiquitin Conjugating Enzyme"/>
    <property type="match status" value="1"/>
</dbReference>
<dbReference type="GO" id="GO:0061630">
    <property type="term" value="F:ubiquitin protein ligase activity"/>
    <property type="evidence" value="ECO:0007669"/>
    <property type="project" value="UniProtKB-EC"/>
</dbReference>
<dbReference type="UniPathway" id="UPA00143"/>
<keyword evidence="12" id="KW-0862">Zinc</keyword>
<evidence type="ECO:0000256" key="11">
    <source>
        <dbReference type="ARBA" id="ARBA00022786"/>
    </source>
</evidence>
<dbReference type="InterPro" id="IPR017907">
    <property type="entry name" value="Znf_RING_CS"/>
</dbReference>
<dbReference type="InterPro" id="IPR044066">
    <property type="entry name" value="TRIAD_supradom"/>
</dbReference>
<evidence type="ECO:0000256" key="4">
    <source>
        <dbReference type="ARBA" id="ARBA00004906"/>
    </source>
</evidence>
<dbReference type="GO" id="GO:0016567">
    <property type="term" value="P:protein ubiquitination"/>
    <property type="evidence" value="ECO:0007669"/>
    <property type="project" value="UniProtKB-UniPathway"/>
</dbReference>
<evidence type="ECO:0000259" key="18">
    <source>
        <dbReference type="PROSITE" id="PS51873"/>
    </source>
</evidence>
<dbReference type="InterPro" id="IPR002867">
    <property type="entry name" value="IBR_dom"/>
</dbReference>
<protein>
    <recommendedName>
        <fullName evidence="6">RBR-type E3 ubiquitin transferase</fullName>
        <ecNumber evidence="6">2.3.2.31</ecNumber>
    </recommendedName>
</protein>
<evidence type="ECO:0000256" key="15">
    <source>
        <dbReference type="SAM" id="MobiDB-lite"/>
    </source>
</evidence>
<dbReference type="Pfam" id="PF01485">
    <property type="entry name" value="IBR"/>
    <property type="match status" value="1"/>
</dbReference>
<feature type="domain" description="RING-type" evidence="18">
    <location>
        <begin position="336"/>
        <end position="565"/>
    </location>
</feature>
<dbReference type="PROSITE" id="PS50908">
    <property type="entry name" value="RWD"/>
    <property type="match status" value="1"/>
</dbReference>
<dbReference type="Pfam" id="PF26200">
    <property type="entry name" value="Rcat_RNF216"/>
    <property type="match status" value="1"/>
</dbReference>
<comment type="similarity">
    <text evidence="13">Belongs to the RBR family. RNF14 subfamily.</text>
</comment>
<dbReference type="GO" id="GO:0008270">
    <property type="term" value="F:zinc ion binding"/>
    <property type="evidence" value="ECO:0007669"/>
    <property type="project" value="UniProtKB-KW"/>
</dbReference>
<keyword evidence="8" id="KW-0479">Metal-binding</keyword>
<dbReference type="EC" id="2.3.2.31" evidence="6"/>
<evidence type="ECO:0000256" key="10">
    <source>
        <dbReference type="ARBA" id="ARBA00022771"/>
    </source>
</evidence>
<organism evidence="19 20">
    <name type="scientific">Senna tora</name>
    <dbReference type="NCBI Taxonomy" id="362788"/>
    <lineage>
        <taxon>Eukaryota</taxon>
        <taxon>Viridiplantae</taxon>
        <taxon>Streptophyta</taxon>
        <taxon>Embryophyta</taxon>
        <taxon>Tracheophyta</taxon>
        <taxon>Spermatophyta</taxon>
        <taxon>Magnoliopsida</taxon>
        <taxon>eudicotyledons</taxon>
        <taxon>Gunneridae</taxon>
        <taxon>Pentapetalae</taxon>
        <taxon>rosids</taxon>
        <taxon>fabids</taxon>
        <taxon>Fabales</taxon>
        <taxon>Fabaceae</taxon>
        <taxon>Caesalpinioideae</taxon>
        <taxon>Cassia clade</taxon>
        <taxon>Senna</taxon>
    </lineage>
</organism>
<dbReference type="SMART" id="SM00591">
    <property type="entry name" value="RWD"/>
    <property type="match status" value="1"/>
</dbReference>
<dbReference type="PROSITE" id="PS51873">
    <property type="entry name" value="TRIAD"/>
    <property type="match status" value="1"/>
</dbReference>
<sequence length="691" mass="79404">MPRRSERPGPRVQEDEICLTSTSPSQPPGPPSYNTQPKPRHSQPRRRNQGEKVKLRFVNKSQLASSISEVDHSLEELIISDENDVAPEINHGNQDGPELKTEVRDEREDMADLGKDGYSIQSRLDKLLRDVGEPELSEEQRSINDQLQEYELLALESIYGENVFNLERWKGLRCFQIHIHIEVLDEITLTAKLNSSNEPKTSGSNSDDFSYSFKVHYLPPIILTCLLPKSYPSHQPPVFIISVKWLDPVRISSLCSKLDSIWAEQQGQEVIYPWVEWLHGSSLSHMGFDKEITLGPYGMKHVGDERAVSGAVSVDVDIPLIRNYNNERHHENFLKELHECCICFSTYAGAEFARLPCQHFFCLKCLQTFTHMHVKEGTINNLQCPDSKCAVMIPPGLLKRLLGGEEYERWESLMLEKTLASMADVAYCPRCETPCIEDEDQHAQCSKCFFSFCTLCRERRHVGIACMTVDMKLRILQERQNSSQLKEDQKLREREKINEMLSIKEIQRDSKLCPSCQMAISRTEGCNKMVCGNCGQYFCYRCNKEIDESDPYGHFRDGSCELFPQEMVEAWQERINPRQVVGQIQAELFFQRGQRCPNCRQFNAKGSSEHARLETIITCFAGHAKAIIAIYARRLLGVARSIMDPGVANNTQRISREHMETYYMLMEMNLLEMESTRELLDKFYVTLSDIQ</sequence>
<dbReference type="CDD" id="cd20354">
    <property type="entry name" value="Rcat_RBR_RNF14"/>
    <property type="match status" value="1"/>
</dbReference>
<dbReference type="InterPro" id="IPR006575">
    <property type="entry name" value="RWD_dom"/>
</dbReference>
<feature type="domain" description="RWD" evidence="17">
    <location>
        <begin position="150"/>
        <end position="285"/>
    </location>
</feature>
<evidence type="ECO:0000256" key="5">
    <source>
        <dbReference type="ARBA" id="ARBA00005884"/>
    </source>
</evidence>
<dbReference type="SMART" id="SM00184">
    <property type="entry name" value="RING"/>
    <property type="match status" value="2"/>
</dbReference>
<dbReference type="InterPro" id="IPR001841">
    <property type="entry name" value="Znf_RING"/>
</dbReference>
<evidence type="ECO:0000256" key="9">
    <source>
        <dbReference type="ARBA" id="ARBA00022737"/>
    </source>
</evidence>
<evidence type="ECO:0000256" key="1">
    <source>
        <dbReference type="ARBA" id="ARBA00001798"/>
    </source>
</evidence>
<evidence type="ECO:0000313" key="20">
    <source>
        <dbReference type="Proteomes" id="UP000634136"/>
    </source>
</evidence>
<accession>A0A834WSC4</accession>
<comment type="caution">
    <text evidence="19">The sequence shown here is derived from an EMBL/GenBank/DDBJ whole genome shotgun (WGS) entry which is preliminary data.</text>
</comment>
<reference evidence="19" key="1">
    <citation type="submission" date="2020-09" db="EMBL/GenBank/DDBJ databases">
        <title>Genome-Enabled Discovery of Anthraquinone Biosynthesis in Senna tora.</title>
        <authorList>
            <person name="Kang S.-H."/>
            <person name="Pandey R.P."/>
            <person name="Lee C.-M."/>
            <person name="Sim J.-S."/>
            <person name="Jeong J.-T."/>
            <person name="Choi B.-S."/>
            <person name="Jung M."/>
            <person name="Ginzburg D."/>
            <person name="Zhao K."/>
            <person name="Won S.Y."/>
            <person name="Oh T.-J."/>
            <person name="Yu Y."/>
            <person name="Kim N.-H."/>
            <person name="Lee O.R."/>
            <person name="Lee T.-H."/>
            <person name="Bashyal P."/>
            <person name="Kim T.-S."/>
            <person name="Lee W.-H."/>
            <person name="Kawkins C."/>
            <person name="Kim C.-K."/>
            <person name="Kim J.S."/>
            <person name="Ahn B.O."/>
            <person name="Rhee S.Y."/>
            <person name="Sohng J.K."/>
        </authorList>
    </citation>
    <scope>NUCLEOTIDE SEQUENCE</scope>
    <source>
        <tissue evidence="19">Leaf</tissue>
    </source>
</reference>
<dbReference type="SMART" id="SM00647">
    <property type="entry name" value="IBR"/>
    <property type="match status" value="2"/>
</dbReference>
<dbReference type="CDD" id="cd23820">
    <property type="entry name" value="RWD_RNF14"/>
    <property type="match status" value="1"/>
</dbReference>
<dbReference type="InterPro" id="IPR031127">
    <property type="entry name" value="E3_UB_ligase_RBR"/>
</dbReference>
<gene>
    <name evidence="19" type="ORF">G2W53_020368</name>
</gene>
<keyword evidence="11" id="KW-0833">Ubl conjugation pathway</keyword>
<evidence type="ECO:0000256" key="3">
    <source>
        <dbReference type="ARBA" id="ARBA00003976"/>
    </source>
</evidence>
<dbReference type="PANTHER" id="PTHR11685">
    <property type="entry name" value="RBR FAMILY RING FINGER AND IBR DOMAIN-CONTAINING"/>
    <property type="match status" value="1"/>
</dbReference>
<evidence type="ECO:0000259" key="16">
    <source>
        <dbReference type="PROSITE" id="PS50089"/>
    </source>
</evidence>
<evidence type="ECO:0000256" key="6">
    <source>
        <dbReference type="ARBA" id="ARBA00012251"/>
    </source>
</evidence>
<feature type="domain" description="RING-type" evidence="16">
    <location>
        <begin position="340"/>
        <end position="388"/>
    </location>
</feature>
<evidence type="ECO:0000259" key="17">
    <source>
        <dbReference type="PROSITE" id="PS50908"/>
    </source>
</evidence>
<dbReference type="InterPro" id="IPR013083">
    <property type="entry name" value="Znf_RING/FYVE/PHD"/>
</dbReference>
<feature type="region of interest" description="Disordered" evidence="15">
    <location>
        <begin position="1"/>
        <end position="53"/>
    </location>
</feature>
<dbReference type="AlphaFoldDB" id="A0A834WSC4"/>
<dbReference type="CDD" id="cd20341">
    <property type="entry name" value="BRcat_RBR_RNF14"/>
    <property type="match status" value="1"/>
</dbReference>
<comment type="cofactor">
    <cofactor evidence="2">
        <name>Zn(2+)</name>
        <dbReference type="ChEBI" id="CHEBI:29105"/>
    </cofactor>
</comment>
<dbReference type="OrthoDB" id="1431934at2759"/>
<keyword evidence="10 14" id="KW-0863">Zinc-finger</keyword>
<keyword evidence="7" id="KW-0808">Transferase</keyword>
<feature type="compositionally biased region" description="Basic residues" evidence="15">
    <location>
        <begin position="38"/>
        <end position="47"/>
    </location>
</feature>
<evidence type="ECO:0000256" key="13">
    <source>
        <dbReference type="ARBA" id="ARBA00044508"/>
    </source>
</evidence>
<comment type="pathway">
    <text evidence="4">Protein modification; protein ubiquitination.</text>
</comment>
<comment type="similarity">
    <text evidence="5">Belongs to the RBR family. Ariadne subfamily.</text>
</comment>
<proteinExistence type="inferred from homology"/>
<dbReference type="FunFam" id="1.20.120.1750:FF:000029">
    <property type="entry name" value="RBR-type E3 ubiquitin transferase"/>
    <property type="match status" value="1"/>
</dbReference>